<accession>A0A3R8T8H0</accession>
<name>A0A3R8T8H0_9BURK</name>
<keyword evidence="8" id="KW-0653">Protein transport</keyword>
<evidence type="ECO:0000256" key="2">
    <source>
        <dbReference type="ARBA" id="ARBA00007208"/>
    </source>
</evidence>
<evidence type="ECO:0000313" key="12">
    <source>
        <dbReference type="Proteomes" id="UP000269265"/>
    </source>
</evidence>
<keyword evidence="6" id="KW-0997">Cell inner membrane</keyword>
<evidence type="ECO:0000256" key="9">
    <source>
        <dbReference type="ARBA" id="ARBA00023136"/>
    </source>
</evidence>
<dbReference type="Pfam" id="PF01203">
    <property type="entry name" value="T2SSN"/>
    <property type="match status" value="1"/>
</dbReference>
<comment type="caution">
    <text evidence="11">The sequence shown here is derived from an EMBL/GenBank/DDBJ whole genome shotgun (WGS) entry which is preliminary data.</text>
</comment>
<dbReference type="GO" id="GO:0015628">
    <property type="term" value="P:protein secretion by the type II secretion system"/>
    <property type="evidence" value="ECO:0007669"/>
    <property type="project" value="InterPro"/>
</dbReference>
<comment type="similarity">
    <text evidence="2">Belongs to the GSP N family.</text>
</comment>
<organism evidence="11 12">
    <name type="scientific">Aquabacterium soli</name>
    <dbReference type="NCBI Taxonomy" id="2493092"/>
    <lineage>
        <taxon>Bacteria</taxon>
        <taxon>Pseudomonadati</taxon>
        <taxon>Pseudomonadota</taxon>
        <taxon>Betaproteobacteria</taxon>
        <taxon>Burkholderiales</taxon>
        <taxon>Aquabacterium</taxon>
    </lineage>
</organism>
<dbReference type="AlphaFoldDB" id="A0A3R8T8H0"/>
<dbReference type="GO" id="GO:0015627">
    <property type="term" value="C:type II protein secretion system complex"/>
    <property type="evidence" value="ECO:0007669"/>
    <property type="project" value="InterPro"/>
</dbReference>
<sequence length="274" mass="28701">MRQAGRRWGAWGAALGALLGLLAFAPASWLANTVTARTNGRLVLAEAQGTVWSGDAVAVLTGGPGSRDARALPGRLGWHLRLHGLGLRLELTQDCCLPEPVALIVRPRWGRVQAELINGRQAQAPAGAPGGYDAGVNAQWPAGWLSGLGAPWNTLELTGTLRLRTQGLRMEWAQGQLMVEGRADFVFQDVASRVTTLDRLGTYRLSLDGGQGQVMLGLATESGALQLSGAGSAGPGGVRFRGEASAAEAERGALSNLLNIIGRREGDRSVISIG</sequence>
<keyword evidence="4" id="KW-0813">Transport</keyword>
<evidence type="ECO:0000256" key="5">
    <source>
        <dbReference type="ARBA" id="ARBA00022475"/>
    </source>
</evidence>
<evidence type="ECO:0000256" key="6">
    <source>
        <dbReference type="ARBA" id="ARBA00022519"/>
    </source>
</evidence>
<keyword evidence="9" id="KW-0472">Membrane</keyword>
<dbReference type="GO" id="GO:0005886">
    <property type="term" value="C:plasma membrane"/>
    <property type="evidence" value="ECO:0007669"/>
    <property type="project" value="UniProtKB-SubCell"/>
</dbReference>
<evidence type="ECO:0000256" key="10">
    <source>
        <dbReference type="ARBA" id="ARBA00030772"/>
    </source>
</evidence>
<keyword evidence="12" id="KW-1185">Reference proteome</keyword>
<keyword evidence="5" id="KW-1003">Cell membrane</keyword>
<dbReference type="Proteomes" id="UP000269265">
    <property type="component" value="Unassembled WGS sequence"/>
</dbReference>
<evidence type="ECO:0000313" key="11">
    <source>
        <dbReference type="EMBL" id="RRS06439.1"/>
    </source>
</evidence>
<reference evidence="11 12" key="1">
    <citation type="submission" date="2018-12" db="EMBL/GenBank/DDBJ databases">
        <title>The whole draft genome of Aquabacterium sp. SJQ9.</title>
        <authorList>
            <person name="Sun L."/>
            <person name="Gao X."/>
            <person name="Chen W."/>
            <person name="Huang K."/>
        </authorList>
    </citation>
    <scope>NUCLEOTIDE SEQUENCE [LARGE SCALE GENOMIC DNA]</scope>
    <source>
        <strain evidence="11 12">SJQ9</strain>
    </source>
</reference>
<evidence type="ECO:0000256" key="1">
    <source>
        <dbReference type="ARBA" id="ARBA00004533"/>
    </source>
</evidence>
<gene>
    <name evidence="11" type="ORF">EIP75_01010</name>
</gene>
<evidence type="ECO:0000256" key="8">
    <source>
        <dbReference type="ARBA" id="ARBA00022927"/>
    </source>
</evidence>
<evidence type="ECO:0000256" key="4">
    <source>
        <dbReference type="ARBA" id="ARBA00022448"/>
    </source>
</evidence>
<evidence type="ECO:0000256" key="3">
    <source>
        <dbReference type="ARBA" id="ARBA00021563"/>
    </source>
</evidence>
<protein>
    <recommendedName>
        <fullName evidence="3">Type II secretion system protein N</fullName>
    </recommendedName>
    <alternativeName>
        <fullName evidence="10">General secretion pathway protein N</fullName>
    </alternativeName>
</protein>
<dbReference type="InterPro" id="IPR022792">
    <property type="entry name" value="T2SS_protein-GspN"/>
</dbReference>
<evidence type="ECO:0000256" key="7">
    <source>
        <dbReference type="ARBA" id="ARBA00022692"/>
    </source>
</evidence>
<dbReference type="OrthoDB" id="8558191at2"/>
<dbReference type="EMBL" id="RSED01000001">
    <property type="protein sequence ID" value="RRS06439.1"/>
    <property type="molecule type" value="Genomic_DNA"/>
</dbReference>
<keyword evidence="7" id="KW-0812">Transmembrane</keyword>
<proteinExistence type="inferred from homology"/>
<comment type="subcellular location">
    <subcellularLocation>
        <location evidence="1">Cell inner membrane</location>
    </subcellularLocation>
</comment>